<organism evidence="1 2">
    <name type="scientific">Populus alba x Populus x berolinensis</name>
    <dbReference type="NCBI Taxonomy" id="444605"/>
    <lineage>
        <taxon>Eukaryota</taxon>
        <taxon>Viridiplantae</taxon>
        <taxon>Streptophyta</taxon>
        <taxon>Embryophyta</taxon>
        <taxon>Tracheophyta</taxon>
        <taxon>Spermatophyta</taxon>
        <taxon>Magnoliopsida</taxon>
        <taxon>eudicotyledons</taxon>
        <taxon>Gunneridae</taxon>
        <taxon>Pentapetalae</taxon>
        <taxon>rosids</taxon>
        <taxon>fabids</taxon>
        <taxon>Malpighiales</taxon>
        <taxon>Salicaceae</taxon>
        <taxon>Saliceae</taxon>
        <taxon>Populus</taxon>
    </lineage>
</organism>
<reference evidence="1" key="1">
    <citation type="journal article" date="2023" name="Mol. Ecol. Resour.">
        <title>Chromosome-level genome assembly of a triploid poplar Populus alba 'Berolinensis'.</title>
        <authorList>
            <person name="Chen S."/>
            <person name="Yu Y."/>
            <person name="Wang X."/>
            <person name="Wang S."/>
            <person name="Zhang T."/>
            <person name="Zhou Y."/>
            <person name="He R."/>
            <person name="Meng N."/>
            <person name="Wang Y."/>
            <person name="Liu W."/>
            <person name="Liu Z."/>
            <person name="Liu J."/>
            <person name="Guo Q."/>
            <person name="Huang H."/>
            <person name="Sederoff R.R."/>
            <person name="Wang G."/>
            <person name="Qu G."/>
            <person name="Chen S."/>
        </authorList>
    </citation>
    <scope>NUCLEOTIDE SEQUENCE</scope>
    <source>
        <strain evidence="1">SC-2020</strain>
    </source>
</reference>
<protein>
    <submittedName>
        <fullName evidence="1">Uncharacterized protein</fullName>
    </submittedName>
</protein>
<accession>A0AAD6Q999</accession>
<comment type="caution">
    <text evidence="1">The sequence shown here is derived from an EMBL/GenBank/DDBJ whole genome shotgun (WGS) entry which is preliminary data.</text>
</comment>
<dbReference type="EMBL" id="JAQIZT010000009">
    <property type="protein sequence ID" value="KAJ6983964.1"/>
    <property type="molecule type" value="Genomic_DNA"/>
</dbReference>
<dbReference type="AlphaFoldDB" id="A0AAD6Q999"/>
<name>A0AAD6Q999_9ROSI</name>
<evidence type="ECO:0000313" key="1">
    <source>
        <dbReference type="EMBL" id="KAJ6983964.1"/>
    </source>
</evidence>
<gene>
    <name evidence="1" type="ORF">NC653_022248</name>
</gene>
<keyword evidence="2" id="KW-1185">Reference proteome</keyword>
<proteinExistence type="predicted"/>
<dbReference type="Proteomes" id="UP001164929">
    <property type="component" value="Chromosome 9"/>
</dbReference>
<evidence type="ECO:0000313" key="2">
    <source>
        <dbReference type="Proteomes" id="UP001164929"/>
    </source>
</evidence>
<sequence>MVAAKKTTGPGQGKWRHTPLGYKTVLKSLRNSKDNVDWLGNVPVKNNSEYAASALLMQCDSDIIKSVPGESLTQFPSNSCLLIFGDLSIWNAASIESTDDIFV</sequence>